<dbReference type="RefSeq" id="WP_069833634.1">
    <property type="nucleotide sequence ID" value="NZ_MDGQ01000003.1"/>
</dbReference>
<accession>A0A1E5T4K0</accession>
<dbReference type="InterPro" id="IPR003849">
    <property type="entry name" value="Preprotein_translocase_YajC"/>
</dbReference>
<comment type="similarity">
    <text evidence="2">Belongs to the YajC family.</text>
</comment>
<keyword evidence="6 11" id="KW-0812">Transmembrane</keyword>
<keyword evidence="4" id="KW-0813">Transport</keyword>
<keyword evidence="7" id="KW-0653">Protein transport</keyword>
<dbReference type="OrthoDB" id="9800132at2"/>
<dbReference type="NCBIfam" id="TIGR00739">
    <property type="entry name" value="yajC"/>
    <property type="match status" value="1"/>
</dbReference>
<dbReference type="GO" id="GO:0015031">
    <property type="term" value="P:protein transport"/>
    <property type="evidence" value="ECO:0007669"/>
    <property type="project" value="UniProtKB-KW"/>
</dbReference>
<reference evidence="12 13" key="1">
    <citation type="submission" date="2016-08" db="EMBL/GenBank/DDBJ databases">
        <title>Draft genome of Fabibacter sp. strain SK-8.</title>
        <authorList>
            <person name="Wong S.-K."/>
            <person name="Hamasaki K."/>
            <person name="Yoshizawa S."/>
        </authorList>
    </citation>
    <scope>NUCLEOTIDE SEQUENCE [LARGE SCALE GENOMIC DNA]</scope>
    <source>
        <strain evidence="12 13">SK-8</strain>
    </source>
</reference>
<keyword evidence="5" id="KW-1003">Cell membrane</keyword>
<evidence type="ECO:0000313" key="12">
    <source>
        <dbReference type="EMBL" id="OEK06323.1"/>
    </source>
</evidence>
<keyword evidence="13" id="KW-1185">Reference proteome</keyword>
<dbReference type="GO" id="GO:0005886">
    <property type="term" value="C:plasma membrane"/>
    <property type="evidence" value="ECO:0007669"/>
    <property type="project" value="UniProtKB-SubCell"/>
</dbReference>
<sequence>MIYSIFLQAEAAPQGNGMLSQLLLFGGIALVFYFFMIRPQQKKQKDQKKFISEISKGDAVVTIGGIHGKVFASDEETVTLEVDKSTKIKFERSAISLEASKREAGKA</sequence>
<evidence type="ECO:0000256" key="1">
    <source>
        <dbReference type="ARBA" id="ARBA00004162"/>
    </source>
</evidence>
<dbReference type="SMART" id="SM01323">
    <property type="entry name" value="YajC"/>
    <property type="match status" value="1"/>
</dbReference>
<evidence type="ECO:0000256" key="8">
    <source>
        <dbReference type="ARBA" id="ARBA00022989"/>
    </source>
</evidence>
<proteinExistence type="inferred from homology"/>
<dbReference type="EMBL" id="MDGQ01000003">
    <property type="protein sequence ID" value="OEK06323.1"/>
    <property type="molecule type" value="Genomic_DNA"/>
</dbReference>
<dbReference type="Pfam" id="PF02699">
    <property type="entry name" value="YajC"/>
    <property type="match status" value="1"/>
</dbReference>
<evidence type="ECO:0000256" key="6">
    <source>
        <dbReference type="ARBA" id="ARBA00022692"/>
    </source>
</evidence>
<evidence type="ECO:0000256" key="3">
    <source>
        <dbReference type="ARBA" id="ARBA00014962"/>
    </source>
</evidence>
<comment type="subcellular location">
    <subcellularLocation>
        <location evidence="1">Cell membrane</location>
        <topology evidence="1">Single-pass membrane protein</topology>
    </subcellularLocation>
</comment>
<dbReference type="AlphaFoldDB" id="A0A1E5T4K0"/>
<evidence type="ECO:0000256" key="2">
    <source>
        <dbReference type="ARBA" id="ARBA00006742"/>
    </source>
</evidence>
<evidence type="ECO:0000256" key="11">
    <source>
        <dbReference type="SAM" id="Phobius"/>
    </source>
</evidence>
<keyword evidence="10 11" id="KW-0472">Membrane</keyword>
<dbReference type="PANTHER" id="PTHR33909">
    <property type="entry name" value="SEC TRANSLOCON ACCESSORY COMPLEX SUBUNIT YAJC"/>
    <property type="match status" value="1"/>
</dbReference>
<keyword evidence="8 11" id="KW-1133">Transmembrane helix</keyword>
<name>A0A1E5T4K0_9BACT</name>
<evidence type="ECO:0000256" key="10">
    <source>
        <dbReference type="ARBA" id="ARBA00023136"/>
    </source>
</evidence>
<evidence type="ECO:0000256" key="4">
    <source>
        <dbReference type="ARBA" id="ARBA00022448"/>
    </source>
</evidence>
<dbReference type="PANTHER" id="PTHR33909:SF1">
    <property type="entry name" value="SEC TRANSLOCON ACCESSORY COMPLEX SUBUNIT YAJC"/>
    <property type="match status" value="1"/>
</dbReference>
<organism evidence="12 13">
    <name type="scientific">Roseivirga misakiensis</name>
    <dbReference type="NCBI Taxonomy" id="1563681"/>
    <lineage>
        <taxon>Bacteria</taxon>
        <taxon>Pseudomonadati</taxon>
        <taxon>Bacteroidota</taxon>
        <taxon>Cytophagia</taxon>
        <taxon>Cytophagales</taxon>
        <taxon>Roseivirgaceae</taxon>
        <taxon>Roseivirga</taxon>
    </lineage>
</organism>
<dbReference type="PRINTS" id="PR01853">
    <property type="entry name" value="YAJCTRNLCASE"/>
</dbReference>
<keyword evidence="9" id="KW-0811">Translocation</keyword>
<evidence type="ECO:0000256" key="7">
    <source>
        <dbReference type="ARBA" id="ARBA00022927"/>
    </source>
</evidence>
<protein>
    <recommendedName>
        <fullName evidence="3">Sec translocon accessory complex subunit YajC</fullName>
    </recommendedName>
</protein>
<evidence type="ECO:0000256" key="9">
    <source>
        <dbReference type="ARBA" id="ARBA00023010"/>
    </source>
</evidence>
<comment type="caution">
    <text evidence="12">The sequence shown here is derived from an EMBL/GenBank/DDBJ whole genome shotgun (WGS) entry which is preliminary data.</text>
</comment>
<evidence type="ECO:0000313" key="13">
    <source>
        <dbReference type="Proteomes" id="UP000095552"/>
    </source>
</evidence>
<feature type="transmembrane region" description="Helical" evidence="11">
    <location>
        <begin position="18"/>
        <end position="37"/>
    </location>
</feature>
<gene>
    <name evidence="12" type="ORF">BFP71_01205</name>
</gene>
<dbReference type="STRING" id="1563681.BFP71_01205"/>
<dbReference type="Proteomes" id="UP000095552">
    <property type="component" value="Unassembled WGS sequence"/>
</dbReference>
<evidence type="ECO:0000256" key="5">
    <source>
        <dbReference type="ARBA" id="ARBA00022475"/>
    </source>
</evidence>